<keyword evidence="1" id="KW-1133">Transmembrane helix</keyword>
<protein>
    <submittedName>
        <fullName evidence="2">Uncharacterized protein</fullName>
    </submittedName>
</protein>
<proteinExistence type="predicted"/>
<keyword evidence="1" id="KW-0472">Membrane</keyword>
<evidence type="ECO:0000313" key="2">
    <source>
        <dbReference type="EnsemblPlants" id="Solyc02g077565.1.1"/>
    </source>
</evidence>
<feature type="transmembrane region" description="Helical" evidence="1">
    <location>
        <begin position="12"/>
        <end position="32"/>
    </location>
</feature>
<accession>A0A3Q7F3M3</accession>
<evidence type="ECO:0000256" key="1">
    <source>
        <dbReference type="SAM" id="Phobius"/>
    </source>
</evidence>
<keyword evidence="1" id="KW-0812">Transmembrane</keyword>
<organism evidence="2">
    <name type="scientific">Solanum lycopersicum</name>
    <name type="common">Tomato</name>
    <name type="synonym">Lycopersicon esculentum</name>
    <dbReference type="NCBI Taxonomy" id="4081"/>
    <lineage>
        <taxon>Eukaryota</taxon>
        <taxon>Viridiplantae</taxon>
        <taxon>Streptophyta</taxon>
        <taxon>Embryophyta</taxon>
        <taxon>Tracheophyta</taxon>
        <taxon>Spermatophyta</taxon>
        <taxon>Magnoliopsida</taxon>
        <taxon>eudicotyledons</taxon>
        <taxon>Gunneridae</taxon>
        <taxon>Pentapetalae</taxon>
        <taxon>asterids</taxon>
        <taxon>lamiids</taxon>
        <taxon>Solanales</taxon>
        <taxon>Solanaceae</taxon>
        <taxon>Solanoideae</taxon>
        <taxon>Solaneae</taxon>
        <taxon>Solanum</taxon>
        <taxon>Solanum subgen. Lycopersicon</taxon>
    </lineage>
</organism>
<dbReference type="EnsemblPlants" id="Solyc02g077565.1.1">
    <property type="protein sequence ID" value="Solyc02g077565.1.1"/>
    <property type="gene ID" value="Solyc02g077565.1"/>
</dbReference>
<keyword evidence="3" id="KW-1185">Reference proteome</keyword>
<dbReference type="AlphaFoldDB" id="A0A3Q7F3M3"/>
<evidence type="ECO:0000313" key="3">
    <source>
        <dbReference type="Proteomes" id="UP000004994"/>
    </source>
</evidence>
<reference evidence="2" key="2">
    <citation type="submission" date="2019-01" db="UniProtKB">
        <authorList>
            <consortium name="EnsemblPlants"/>
        </authorList>
    </citation>
    <scope>IDENTIFICATION</scope>
    <source>
        <strain evidence="2">cv. Heinz 1706</strain>
    </source>
</reference>
<reference evidence="2" key="1">
    <citation type="journal article" date="2012" name="Nature">
        <title>The tomato genome sequence provides insights into fleshy fruit evolution.</title>
        <authorList>
            <consortium name="Tomato Genome Consortium"/>
        </authorList>
    </citation>
    <scope>NUCLEOTIDE SEQUENCE [LARGE SCALE GENOMIC DNA]</scope>
    <source>
        <strain evidence="2">cv. Heinz 1706</strain>
    </source>
</reference>
<name>A0A3Q7F3M3_SOLLC</name>
<dbReference type="InParanoid" id="A0A3Q7F3M3"/>
<dbReference type="Proteomes" id="UP000004994">
    <property type="component" value="Chromosome 2"/>
</dbReference>
<sequence>MKIDTVEERKFGVYVPVTLMYYVTIGSCVCCIKDICCELTRAPINRLEKVEELVSDTLLIFFTALATVGLCKCSFACHRKRDREYCTTSQQRHGLRILFGFDQNLTIFSTQLP</sequence>
<dbReference type="Gramene" id="Solyc02g077565.1.1">
    <property type="protein sequence ID" value="Solyc02g077565.1.1"/>
    <property type="gene ID" value="Solyc02g077565.1"/>
</dbReference>
<dbReference type="PROSITE" id="PS51257">
    <property type="entry name" value="PROKAR_LIPOPROTEIN"/>
    <property type="match status" value="1"/>
</dbReference>